<feature type="transmembrane region" description="Helical" evidence="1">
    <location>
        <begin position="6"/>
        <end position="22"/>
    </location>
</feature>
<sequence>MFVLYTTATALILFLLFYFFYLRRLRRYSNSVKFFHIALKSENDCNFELAISQYHTALAEIKRTGNNFRLKTKILEKIKLLKIVLQYQKG</sequence>
<keyword evidence="3" id="KW-1185">Reference proteome</keyword>
<keyword evidence="1" id="KW-0812">Transmembrane</keyword>
<dbReference type="Proteomes" id="UP001165367">
    <property type="component" value="Unassembled WGS sequence"/>
</dbReference>
<proteinExistence type="predicted"/>
<reference evidence="2" key="1">
    <citation type="submission" date="2022-01" db="EMBL/GenBank/DDBJ databases">
        <authorList>
            <person name="Jo J.-H."/>
            <person name="Im W.-T."/>
        </authorList>
    </citation>
    <scope>NUCLEOTIDE SEQUENCE</scope>
    <source>
        <strain evidence="2">NA20</strain>
    </source>
</reference>
<keyword evidence="1" id="KW-1133">Transmembrane helix</keyword>
<keyword evidence="1" id="KW-0472">Membrane</keyword>
<comment type="caution">
    <text evidence="2">The sequence shown here is derived from an EMBL/GenBank/DDBJ whole genome shotgun (WGS) entry which is preliminary data.</text>
</comment>
<evidence type="ECO:0000313" key="3">
    <source>
        <dbReference type="Proteomes" id="UP001165367"/>
    </source>
</evidence>
<evidence type="ECO:0000313" key="2">
    <source>
        <dbReference type="EMBL" id="MCG2615082.1"/>
    </source>
</evidence>
<protein>
    <recommendedName>
        <fullName evidence="4">Tetratricopeptide repeat protein</fullName>
    </recommendedName>
</protein>
<name>A0ABS9KRX6_9BACT</name>
<dbReference type="EMBL" id="JAKLTR010000007">
    <property type="protein sequence ID" value="MCG2615082.1"/>
    <property type="molecule type" value="Genomic_DNA"/>
</dbReference>
<evidence type="ECO:0008006" key="4">
    <source>
        <dbReference type="Google" id="ProtNLM"/>
    </source>
</evidence>
<gene>
    <name evidence="2" type="ORF">LZZ85_12355</name>
</gene>
<accession>A0ABS9KRX6</accession>
<organism evidence="2 3">
    <name type="scientific">Terrimonas ginsenosidimutans</name>
    <dbReference type="NCBI Taxonomy" id="2908004"/>
    <lineage>
        <taxon>Bacteria</taxon>
        <taxon>Pseudomonadati</taxon>
        <taxon>Bacteroidota</taxon>
        <taxon>Chitinophagia</taxon>
        <taxon>Chitinophagales</taxon>
        <taxon>Chitinophagaceae</taxon>
        <taxon>Terrimonas</taxon>
    </lineage>
</organism>
<dbReference type="RefSeq" id="WP_237872104.1">
    <property type="nucleotide sequence ID" value="NZ_JAKLTR010000007.1"/>
</dbReference>
<evidence type="ECO:0000256" key="1">
    <source>
        <dbReference type="SAM" id="Phobius"/>
    </source>
</evidence>